<evidence type="ECO:0000256" key="2">
    <source>
        <dbReference type="ARBA" id="ARBA00022448"/>
    </source>
</evidence>
<evidence type="ECO:0000256" key="5">
    <source>
        <dbReference type="ARBA" id="ARBA00022692"/>
    </source>
</evidence>
<dbReference type="GO" id="GO:0005886">
    <property type="term" value="C:plasma membrane"/>
    <property type="evidence" value="ECO:0007669"/>
    <property type="project" value="UniProtKB-SubCell"/>
</dbReference>
<evidence type="ECO:0000313" key="11">
    <source>
        <dbReference type="Proteomes" id="UP000199147"/>
    </source>
</evidence>
<dbReference type="OrthoDB" id="9810794at2"/>
<dbReference type="RefSeq" id="WP_090514418.1">
    <property type="nucleotide sequence ID" value="NZ_CWKH01000001.1"/>
</dbReference>
<evidence type="ECO:0000256" key="7">
    <source>
        <dbReference type="ARBA" id="ARBA00023136"/>
    </source>
</evidence>
<feature type="transmembrane region" description="Helical" evidence="8">
    <location>
        <begin position="12"/>
        <end position="36"/>
    </location>
</feature>
<dbReference type="InterPro" id="IPR000515">
    <property type="entry name" value="MetI-like"/>
</dbReference>
<feature type="transmembrane region" description="Helical" evidence="8">
    <location>
        <begin position="105"/>
        <end position="126"/>
    </location>
</feature>
<dbReference type="PANTHER" id="PTHR43357:SF4">
    <property type="entry name" value="INNER MEMBRANE ABC TRANSPORTER PERMEASE PROTEIN YDCV"/>
    <property type="match status" value="1"/>
</dbReference>
<evidence type="ECO:0000313" key="10">
    <source>
        <dbReference type="EMBL" id="CRZ15791.1"/>
    </source>
</evidence>
<protein>
    <submittedName>
        <fullName evidence="10">Polyamine ABC transporter integral membrane protein</fullName>
    </submittedName>
</protein>
<name>A0A0H5RPS4_9MYCO</name>
<accession>A0A0H5RPS4</accession>
<dbReference type="PANTHER" id="PTHR43357">
    <property type="entry name" value="INNER MEMBRANE ABC TRANSPORTER PERMEASE PROTEIN YDCV"/>
    <property type="match status" value="1"/>
</dbReference>
<keyword evidence="4" id="KW-0997">Cell inner membrane</keyword>
<evidence type="ECO:0000256" key="8">
    <source>
        <dbReference type="RuleBase" id="RU363032"/>
    </source>
</evidence>
<keyword evidence="7 8" id="KW-0472">Membrane</keyword>
<organism evidence="10 11">
    <name type="scientific">Mycolicibacterium neworleansense</name>
    <dbReference type="NCBI Taxonomy" id="146018"/>
    <lineage>
        <taxon>Bacteria</taxon>
        <taxon>Bacillati</taxon>
        <taxon>Actinomycetota</taxon>
        <taxon>Actinomycetes</taxon>
        <taxon>Mycobacteriales</taxon>
        <taxon>Mycobacteriaceae</taxon>
        <taxon>Mycolicibacterium</taxon>
    </lineage>
</organism>
<dbReference type="PROSITE" id="PS50928">
    <property type="entry name" value="ABC_TM1"/>
    <property type="match status" value="1"/>
</dbReference>
<comment type="similarity">
    <text evidence="8">Belongs to the binding-protein-dependent transport system permease family.</text>
</comment>
<dbReference type="Pfam" id="PF00528">
    <property type="entry name" value="BPD_transp_1"/>
    <property type="match status" value="1"/>
</dbReference>
<dbReference type="CDD" id="cd06261">
    <property type="entry name" value="TM_PBP2"/>
    <property type="match status" value="1"/>
</dbReference>
<dbReference type="SUPFAM" id="SSF161098">
    <property type="entry name" value="MetI-like"/>
    <property type="match status" value="1"/>
</dbReference>
<comment type="subcellular location">
    <subcellularLocation>
        <location evidence="1">Cell inner membrane</location>
        <topology evidence="1">Multi-pass membrane protein</topology>
    </subcellularLocation>
    <subcellularLocation>
        <location evidence="8">Cell membrane</location>
        <topology evidence="8">Multi-pass membrane protein</topology>
    </subcellularLocation>
</comment>
<dbReference type="Proteomes" id="UP000199147">
    <property type="component" value="Unassembled WGS sequence"/>
</dbReference>
<evidence type="ECO:0000256" key="4">
    <source>
        <dbReference type="ARBA" id="ARBA00022519"/>
    </source>
</evidence>
<keyword evidence="11" id="KW-1185">Reference proteome</keyword>
<feature type="transmembrane region" description="Helical" evidence="8">
    <location>
        <begin position="73"/>
        <end position="93"/>
    </location>
</feature>
<sequence>MTRYARTCWNVLLGLFCAGVGLWLVAPSLIVIPLSFTDRPSFAFPPSGWSTRWYQAFFQDPAWISALRASLEVGVLVAIFATVFGTAAAVALSRTGLAGRQGIRAFLLAPMVVPVIVVAVGLYALFLRLNLLGTLFGFVVAHTMLALPFVIVPVTASLQGFDRRLEDAAAICGAGRWTTFRTVTLPLVAPGVLSGALFAFATSFDEVVLSLFIQNPYLQTLPVKMYASVTRDTDPTIAAAATLILVLTTCLTIVAGIYSHRRNRVH</sequence>
<gene>
    <name evidence="10" type="ORF">BN2156_02654</name>
</gene>
<evidence type="ECO:0000259" key="9">
    <source>
        <dbReference type="PROSITE" id="PS50928"/>
    </source>
</evidence>
<dbReference type="InterPro" id="IPR035906">
    <property type="entry name" value="MetI-like_sf"/>
</dbReference>
<evidence type="ECO:0000256" key="3">
    <source>
        <dbReference type="ARBA" id="ARBA00022475"/>
    </source>
</evidence>
<evidence type="ECO:0000256" key="6">
    <source>
        <dbReference type="ARBA" id="ARBA00022989"/>
    </source>
</evidence>
<feature type="transmembrane region" description="Helical" evidence="8">
    <location>
        <begin position="237"/>
        <end position="258"/>
    </location>
</feature>
<dbReference type="STRING" id="146018.BN2156_02654"/>
<feature type="transmembrane region" description="Helical" evidence="8">
    <location>
        <begin position="183"/>
        <end position="204"/>
    </location>
</feature>
<keyword evidence="5 8" id="KW-0812">Transmembrane</keyword>
<keyword evidence="3" id="KW-1003">Cell membrane</keyword>
<dbReference type="AlphaFoldDB" id="A0A0H5RPS4"/>
<keyword evidence="6 8" id="KW-1133">Transmembrane helix</keyword>
<feature type="transmembrane region" description="Helical" evidence="8">
    <location>
        <begin position="132"/>
        <end position="154"/>
    </location>
</feature>
<feature type="domain" description="ABC transmembrane type-1" evidence="9">
    <location>
        <begin position="67"/>
        <end position="255"/>
    </location>
</feature>
<evidence type="ECO:0000256" key="1">
    <source>
        <dbReference type="ARBA" id="ARBA00004429"/>
    </source>
</evidence>
<dbReference type="Gene3D" id="1.10.3720.10">
    <property type="entry name" value="MetI-like"/>
    <property type="match status" value="1"/>
</dbReference>
<keyword evidence="2 8" id="KW-0813">Transport</keyword>
<reference evidence="11" key="1">
    <citation type="submission" date="2015-07" db="EMBL/GenBank/DDBJ databases">
        <authorList>
            <person name="Urmite Genomes"/>
        </authorList>
    </citation>
    <scope>NUCLEOTIDE SEQUENCE [LARGE SCALE GENOMIC DNA]</scope>
    <source>
        <strain evidence="11">type strain: ATCC 49404</strain>
    </source>
</reference>
<dbReference type="EMBL" id="CWKH01000001">
    <property type="protein sequence ID" value="CRZ15791.1"/>
    <property type="molecule type" value="Genomic_DNA"/>
</dbReference>
<proteinExistence type="inferred from homology"/>
<dbReference type="GO" id="GO:0055085">
    <property type="term" value="P:transmembrane transport"/>
    <property type="evidence" value="ECO:0007669"/>
    <property type="project" value="InterPro"/>
</dbReference>